<dbReference type="SUPFAM" id="SSF52540">
    <property type="entry name" value="P-loop containing nucleoside triphosphate hydrolases"/>
    <property type="match status" value="1"/>
</dbReference>
<name>A0A955L7Q2_9BACT</name>
<comment type="caution">
    <text evidence="6">The sequence shown here is derived from an EMBL/GenBank/DDBJ whole genome shotgun (WGS) entry which is preliminary data.</text>
</comment>
<organism evidence="6 7">
    <name type="scientific">Candidatus Dojkabacteria bacterium</name>
    <dbReference type="NCBI Taxonomy" id="2099670"/>
    <lineage>
        <taxon>Bacteria</taxon>
        <taxon>Candidatus Dojkabacteria</taxon>
    </lineage>
</organism>
<evidence type="ECO:0000256" key="2">
    <source>
        <dbReference type="ARBA" id="ARBA00022448"/>
    </source>
</evidence>
<dbReference type="SMART" id="SM00382">
    <property type="entry name" value="AAA"/>
    <property type="match status" value="1"/>
</dbReference>
<dbReference type="InterPro" id="IPR003593">
    <property type="entry name" value="AAA+_ATPase"/>
</dbReference>
<dbReference type="Proteomes" id="UP000754563">
    <property type="component" value="Unassembled WGS sequence"/>
</dbReference>
<dbReference type="GO" id="GO:0016887">
    <property type="term" value="F:ATP hydrolysis activity"/>
    <property type="evidence" value="ECO:0007669"/>
    <property type="project" value="InterPro"/>
</dbReference>
<gene>
    <name evidence="6" type="ORF">KC717_00670</name>
</gene>
<dbReference type="InterPro" id="IPR050683">
    <property type="entry name" value="Bact_Polysacc_Export_ATP-bd"/>
</dbReference>
<dbReference type="PANTHER" id="PTHR46743">
    <property type="entry name" value="TEICHOIC ACIDS EXPORT ATP-BINDING PROTEIN TAGH"/>
    <property type="match status" value="1"/>
</dbReference>
<accession>A0A955L7Q2</accession>
<dbReference type="GO" id="GO:0140359">
    <property type="term" value="F:ABC-type transporter activity"/>
    <property type="evidence" value="ECO:0007669"/>
    <property type="project" value="InterPro"/>
</dbReference>
<comment type="similarity">
    <text evidence="1">Belongs to the ABC transporter superfamily.</text>
</comment>
<keyword evidence="3" id="KW-0547">Nucleotide-binding</keyword>
<dbReference type="AlphaFoldDB" id="A0A955L7Q2"/>
<dbReference type="Pfam" id="PF14524">
    <property type="entry name" value="Wzt_C"/>
    <property type="match status" value="1"/>
</dbReference>
<dbReference type="PANTHER" id="PTHR46743:SF2">
    <property type="entry name" value="TEICHOIC ACIDS EXPORT ATP-BINDING PROTEIN TAGH"/>
    <property type="match status" value="1"/>
</dbReference>
<evidence type="ECO:0000313" key="6">
    <source>
        <dbReference type="EMBL" id="MCA9385141.1"/>
    </source>
</evidence>
<reference evidence="6" key="1">
    <citation type="submission" date="2020-04" db="EMBL/GenBank/DDBJ databases">
        <authorList>
            <person name="Zhang T."/>
        </authorList>
    </citation>
    <scope>NUCLEOTIDE SEQUENCE</scope>
    <source>
        <strain evidence="6">HKST-UBA11</strain>
    </source>
</reference>
<dbReference type="CDD" id="cd10147">
    <property type="entry name" value="Wzt_C-like"/>
    <property type="match status" value="1"/>
</dbReference>
<sequence length="384" mass="43500">MSKAISVSNLVKEFSRGHKSPQSLKEYFVKPFSKQEEEMFRAVDDLSFEVERGEFFGIIGRNGSGKSTLMKMLAGILEPTEGEVEINGKIIPFLELGVGFNPDLTARENIYLNGTILGMSRGEIASKFDDILDFAEVRDFVDTQVKNFSSGMYVRLAFAIAIQTEADIYLVDEILSVGDFNFQQKCFALFKELKKKGKTIVFVSHDLGSVREFCDRVMYIKYGKLINIGKTREVVEDYVVNDRKEKRNTNIGGDLSVQLLDLDNKPIESILSDSPIKVRISYKLKPEALGDDLVAGFSIWKDEDLYVFGTNSEIENVKINFKEEGTVDFVIKNYPFLHGHYDFSAAIHNIEGENYVWKEKAAKIAVVRNHVHDGLVNMEIEIPH</sequence>
<dbReference type="CDD" id="cd03220">
    <property type="entry name" value="ABC_KpsT_Wzt"/>
    <property type="match status" value="1"/>
</dbReference>
<dbReference type="InterPro" id="IPR015860">
    <property type="entry name" value="ABC_transpr_TagH-like"/>
</dbReference>
<dbReference type="GO" id="GO:0016020">
    <property type="term" value="C:membrane"/>
    <property type="evidence" value="ECO:0007669"/>
    <property type="project" value="InterPro"/>
</dbReference>
<dbReference type="InterPro" id="IPR003439">
    <property type="entry name" value="ABC_transporter-like_ATP-bd"/>
</dbReference>
<evidence type="ECO:0000313" key="7">
    <source>
        <dbReference type="Proteomes" id="UP000754563"/>
    </source>
</evidence>
<dbReference type="Pfam" id="PF00005">
    <property type="entry name" value="ABC_tran"/>
    <property type="match status" value="1"/>
</dbReference>
<dbReference type="Gene3D" id="2.70.50.60">
    <property type="entry name" value="abc- transporter (atp binding component) like domain"/>
    <property type="match status" value="1"/>
</dbReference>
<evidence type="ECO:0000259" key="5">
    <source>
        <dbReference type="PROSITE" id="PS50893"/>
    </source>
</evidence>
<evidence type="ECO:0000256" key="3">
    <source>
        <dbReference type="ARBA" id="ARBA00022741"/>
    </source>
</evidence>
<dbReference type="PROSITE" id="PS50893">
    <property type="entry name" value="ABC_TRANSPORTER_2"/>
    <property type="match status" value="1"/>
</dbReference>
<reference evidence="6" key="2">
    <citation type="journal article" date="2021" name="Microbiome">
        <title>Successional dynamics and alternative stable states in a saline activated sludge microbial community over 9 years.</title>
        <authorList>
            <person name="Wang Y."/>
            <person name="Ye J."/>
            <person name="Ju F."/>
            <person name="Liu L."/>
            <person name="Boyd J.A."/>
            <person name="Deng Y."/>
            <person name="Parks D.H."/>
            <person name="Jiang X."/>
            <person name="Yin X."/>
            <person name="Woodcroft B.J."/>
            <person name="Tyson G.W."/>
            <person name="Hugenholtz P."/>
            <person name="Polz M.F."/>
            <person name="Zhang T."/>
        </authorList>
    </citation>
    <scope>NUCLEOTIDE SEQUENCE</scope>
    <source>
        <strain evidence="6">HKST-UBA11</strain>
    </source>
</reference>
<dbReference type="InterPro" id="IPR027417">
    <property type="entry name" value="P-loop_NTPase"/>
</dbReference>
<proteinExistence type="inferred from homology"/>
<dbReference type="GO" id="GO:0005524">
    <property type="term" value="F:ATP binding"/>
    <property type="evidence" value="ECO:0007669"/>
    <property type="project" value="UniProtKB-KW"/>
</dbReference>
<evidence type="ECO:0000256" key="1">
    <source>
        <dbReference type="ARBA" id="ARBA00005417"/>
    </source>
</evidence>
<dbReference type="EMBL" id="JAGQLH010000005">
    <property type="protein sequence ID" value="MCA9385141.1"/>
    <property type="molecule type" value="Genomic_DNA"/>
</dbReference>
<feature type="domain" description="ABC transporter" evidence="5">
    <location>
        <begin position="27"/>
        <end position="247"/>
    </location>
</feature>
<dbReference type="InterPro" id="IPR029439">
    <property type="entry name" value="Wzt_C"/>
</dbReference>
<protein>
    <submittedName>
        <fullName evidence="6">ABC transporter ATP-binding protein</fullName>
    </submittedName>
</protein>
<evidence type="ECO:0000256" key="4">
    <source>
        <dbReference type="ARBA" id="ARBA00022840"/>
    </source>
</evidence>
<keyword evidence="2" id="KW-0813">Transport</keyword>
<keyword evidence="4 6" id="KW-0067">ATP-binding</keyword>
<dbReference type="Gene3D" id="3.40.50.300">
    <property type="entry name" value="P-loop containing nucleotide triphosphate hydrolases"/>
    <property type="match status" value="1"/>
</dbReference>